<dbReference type="Proteomes" id="UP000238157">
    <property type="component" value="Unassembled WGS sequence"/>
</dbReference>
<protein>
    <submittedName>
        <fullName evidence="1">Uncharacterized protein</fullName>
    </submittedName>
</protein>
<name>A0A2T0WNM3_9BACT</name>
<sequence>MGFFSLFFSFVNEQTKDDKKGKHFQGFQTSSKD</sequence>
<organism evidence="1 2">
    <name type="scientific">Mongoliibacter ruber</name>
    <dbReference type="NCBI Taxonomy" id="1750599"/>
    <lineage>
        <taxon>Bacteria</taxon>
        <taxon>Pseudomonadati</taxon>
        <taxon>Bacteroidota</taxon>
        <taxon>Cytophagia</taxon>
        <taxon>Cytophagales</taxon>
        <taxon>Cyclobacteriaceae</taxon>
        <taxon>Mongoliibacter</taxon>
    </lineage>
</organism>
<proteinExistence type="predicted"/>
<comment type="caution">
    <text evidence="1">The sequence shown here is derived from an EMBL/GenBank/DDBJ whole genome shotgun (WGS) entry which is preliminary data.</text>
</comment>
<evidence type="ECO:0000313" key="2">
    <source>
        <dbReference type="Proteomes" id="UP000238157"/>
    </source>
</evidence>
<keyword evidence="2" id="KW-1185">Reference proteome</keyword>
<evidence type="ECO:0000313" key="1">
    <source>
        <dbReference type="EMBL" id="PRY88114.1"/>
    </source>
</evidence>
<reference evidence="1 2" key="1">
    <citation type="submission" date="2018-03" db="EMBL/GenBank/DDBJ databases">
        <title>Genomic Encyclopedia of Archaeal and Bacterial Type Strains, Phase II (KMG-II): from individual species to whole genera.</title>
        <authorList>
            <person name="Goeker M."/>
        </authorList>
    </citation>
    <scope>NUCLEOTIDE SEQUENCE [LARGE SCALE GENOMIC DNA]</scope>
    <source>
        <strain evidence="1 2">DSM 27929</strain>
    </source>
</reference>
<dbReference type="EMBL" id="PVTR01000005">
    <property type="protein sequence ID" value="PRY88114.1"/>
    <property type="molecule type" value="Genomic_DNA"/>
</dbReference>
<accession>A0A2T0WNM3</accession>
<gene>
    <name evidence="1" type="ORF">CLW00_105235</name>
</gene>
<dbReference type="AlphaFoldDB" id="A0A2T0WNM3"/>